<protein>
    <submittedName>
        <fullName evidence="2">Uncharacterized protein</fullName>
    </submittedName>
</protein>
<evidence type="ECO:0000256" key="1">
    <source>
        <dbReference type="SAM" id="MobiDB-lite"/>
    </source>
</evidence>
<sequence length="134" mass="15440">MTKDHETHELSVEGEKVLERTESGTVVAEKDYDHVIRGYKAAEHNPRFNEETHKNAEHIRHDLEAAHDAQPAAGSKGRHHHQASHEHKGETHEEEVHRHHVVAGLKANIHRDDRSEESKEHSRQKLREMGEDTD</sequence>
<gene>
    <name evidence="2" type="ORF">DMC30DRAFT_417200</name>
</gene>
<reference evidence="2 3" key="1">
    <citation type="submission" date="2019-03" db="EMBL/GenBank/DDBJ databases">
        <title>Rhodosporidium diobovatum UCD-FST 08-225 genome sequencing, assembly, and annotation.</title>
        <authorList>
            <person name="Fakankun I.U."/>
            <person name="Fristensky B."/>
            <person name="Levin D.B."/>
        </authorList>
    </citation>
    <scope>NUCLEOTIDE SEQUENCE [LARGE SCALE GENOMIC DNA]</scope>
    <source>
        <strain evidence="2 3">UCD-FST 08-225</strain>
    </source>
</reference>
<evidence type="ECO:0000313" key="3">
    <source>
        <dbReference type="Proteomes" id="UP000311382"/>
    </source>
</evidence>
<feature type="region of interest" description="Disordered" evidence="1">
    <location>
        <begin position="64"/>
        <end position="134"/>
    </location>
</feature>
<dbReference type="PANTHER" id="PTHR36576">
    <property type="entry name" value="UPF0654 PROTEIN C11D3.01C-RELATED"/>
    <property type="match status" value="1"/>
</dbReference>
<dbReference type="PANTHER" id="PTHR36576:SF2">
    <property type="entry name" value="PROTEIN CON-6, PUTATIVE (AFU_ORTHOLOGUE AFUA_4G03615)-RELATED"/>
    <property type="match status" value="1"/>
</dbReference>
<dbReference type="EMBL" id="SOZI01000073">
    <property type="protein sequence ID" value="TNY20220.1"/>
    <property type="molecule type" value="Genomic_DNA"/>
</dbReference>
<dbReference type="GO" id="GO:0005737">
    <property type="term" value="C:cytoplasm"/>
    <property type="evidence" value="ECO:0007669"/>
    <property type="project" value="TreeGrafter"/>
</dbReference>
<name>A0A5C5FTR9_9BASI</name>
<dbReference type="AlphaFoldDB" id="A0A5C5FTR9"/>
<organism evidence="2 3">
    <name type="scientific">Rhodotorula diobovata</name>
    <dbReference type="NCBI Taxonomy" id="5288"/>
    <lineage>
        <taxon>Eukaryota</taxon>
        <taxon>Fungi</taxon>
        <taxon>Dikarya</taxon>
        <taxon>Basidiomycota</taxon>
        <taxon>Pucciniomycotina</taxon>
        <taxon>Microbotryomycetes</taxon>
        <taxon>Sporidiobolales</taxon>
        <taxon>Sporidiobolaceae</taxon>
        <taxon>Rhodotorula</taxon>
    </lineage>
</organism>
<proteinExistence type="predicted"/>
<dbReference type="OrthoDB" id="5419162at2759"/>
<comment type="caution">
    <text evidence="2">The sequence shown here is derived from an EMBL/GenBank/DDBJ whole genome shotgun (WGS) entry which is preliminary data.</text>
</comment>
<feature type="region of interest" description="Disordered" evidence="1">
    <location>
        <begin position="1"/>
        <end position="25"/>
    </location>
</feature>
<dbReference type="Pfam" id="PF10346">
    <property type="entry name" value="Con-6"/>
    <property type="match status" value="2"/>
</dbReference>
<keyword evidence="3" id="KW-1185">Reference proteome</keyword>
<evidence type="ECO:0000313" key="2">
    <source>
        <dbReference type="EMBL" id="TNY20220.1"/>
    </source>
</evidence>
<feature type="compositionally biased region" description="Basic and acidic residues" evidence="1">
    <location>
        <begin position="109"/>
        <end position="134"/>
    </location>
</feature>
<dbReference type="InterPro" id="IPR018824">
    <property type="entry name" value="Conidiation-specific_6"/>
</dbReference>
<accession>A0A5C5FTR9</accession>
<dbReference type="InterPro" id="IPR052670">
    <property type="entry name" value="UPF0654_domain"/>
</dbReference>
<feature type="compositionally biased region" description="Basic and acidic residues" evidence="1">
    <location>
        <begin position="83"/>
        <end position="97"/>
    </location>
</feature>
<dbReference type="Proteomes" id="UP000311382">
    <property type="component" value="Unassembled WGS sequence"/>
</dbReference>